<feature type="domain" description="Sigma 54 modulation/S30EA ribosomal protein C-terminal" evidence="1">
    <location>
        <begin position="132"/>
        <end position="176"/>
    </location>
</feature>
<organism evidence="2 3">
    <name type="scientific">Nocardia sputorum</name>
    <dbReference type="NCBI Taxonomy" id="2984338"/>
    <lineage>
        <taxon>Bacteria</taxon>
        <taxon>Bacillati</taxon>
        <taxon>Actinomycetota</taxon>
        <taxon>Actinomycetes</taxon>
        <taxon>Mycobacteriales</taxon>
        <taxon>Nocardiaceae</taxon>
        <taxon>Nocardia</taxon>
    </lineage>
</organism>
<evidence type="ECO:0000259" key="1">
    <source>
        <dbReference type="Pfam" id="PF16321"/>
    </source>
</evidence>
<dbReference type="InterPro" id="IPR032528">
    <property type="entry name" value="Ribosom_S30AE_C"/>
</dbReference>
<dbReference type="PANTHER" id="PTHR33231:SF1">
    <property type="entry name" value="30S RIBOSOMAL PROTEIN"/>
    <property type="match status" value="1"/>
</dbReference>
<dbReference type="EMBL" id="AP026978">
    <property type="protein sequence ID" value="BDU01261.1"/>
    <property type="molecule type" value="Genomic_DNA"/>
</dbReference>
<evidence type="ECO:0000313" key="3">
    <source>
        <dbReference type="Proteomes" id="UP001317870"/>
    </source>
</evidence>
<dbReference type="InterPro" id="IPR050574">
    <property type="entry name" value="HPF/YfiA_ribosome-assoc"/>
</dbReference>
<accession>A0ABM8D1Q6</accession>
<dbReference type="Gene3D" id="3.30.505.50">
    <property type="entry name" value="Sigma 54 modulation/S30EA ribosomal protein, C-terminal domain"/>
    <property type="match status" value="2"/>
</dbReference>
<evidence type="ECO:0000313" key="2">
    <source>
        <dbReference type="EMBL" id="BDU01261.1"/>
    </source>
</evidence>
<proteinExistence type="predicted"/>
<dbReference type="PANTHER" id="PTHR33231">
    <property type="entry name" value="30S RIBOSOMAL PROTEIN"/>
    <property type="match status" value="1"/>
</dbReference>
<name>A0ABM8D1Q6_9NOCA</name>
<dbReference type="InterPro" id="IPR038416">
    <property type="entry name" value="Ribosom_S30AE_C_sf"/>
</dbReference>
<dbReference type="Pfam" id="PF16321">
    <property type="entry name" value="Ribosom_S30AE_C"/>
    <property type="match status" value="1"/>
</dbReference>
<dbReference type="Proteomes" id="UP001317870">
    <property type="component" value="Chromosome"/>
</dbReference>
<protein>
    <submittedName>
        <fullName evidence="2">Dormancy associated translation inhibitor</fullName>
    </submittedName>
</protein>
<gene>
    <name evidence="2" type="ORF">IFM12276_42890</name>
</gene>
<keyword evidence="3" id="KW-1185">Reference proteome</keyword>
<reference evidence="2 3" key="1">
    <citation type="submission" date="2022-11" db="EMBL/GenBank/DDBJ databases">
        <title>Genome Sequencing of Nocardia sp. ON39_IFM12276 and assembly.</title>
        <authorList>
            <person name="Shimojima M."/>
            <person name="Toyokawa M."/>
            <person name="Uesaka K."/>
        </authorList>
    </citation>
    <scope>NUCLEOTIDE SEQUENCE [LARGE SCALE GENOMIC DNA]</scope>
    <source>
        <strain evidence="2 3">IFM 12276</strain>
    </source>
</reference>
<sequence length="260" mass="27998">MQMVSSGLRCASEQWTTAAGPEVVVTTRGEVAAVDVTRAVRAVARVLRRHHLDAPARVRLSAPPDPEAPTVVQVDVRHLDAVIRVQVTGPRGFAVTFAAERLDRRLARMAAREARAWPDPARPPLARAGAPRPIVRRKRCALSTCTPAEAVAVLDAMDYDAHLFTDAETGEDAVVHWAAPGARLIRQRATYPPIRSPQTVRSAPPIVVDAEPAACLAPVEAANLLCREGLPFLFCTDPGSGRGGLLYRRHDGDLALVAPF</sequence>